<evidence type="ECO:0000313" key="3">
    <source>
        <dbReference type="Proteomes" id="UP000283975"/>
    </source>
</evidence>
<comment type="caution">
    <text evidence="2">The sequence shown here is derived from an EMBL/GenBank/DDBJ whole genome shotgun (WGS) entry which is preliminary data.</text>
</comment>
<feature type="coiled-coil region" evidence="1">
    <location>
        <begin position="421"/>
        <end position="455"/>
    </location>
</feature>
<sequence>MKVIKLVSARFENFKKLNRQVEFGERKTWIYARNRTGKSSVADGIFWVLFGKSSTGKSEGKEFRPRPYDMQGIDVDHVDVVVELTLLIDGVEVLLQKTQRQNWIRKRGTTSEVHEGDKNIYSWNNVEISETEFKRRIADIVSEKNFQLITSPTYFFTLDKKEKLNLILSLIANVTEEQILVEVGGFDELLTFIRNGKTLDEVRATAKRSIADMTTERDQISAFINERSKDIVDVDVSDMELQRNVINEKIAEIDRKIENSTAVVSDYDEKSKNIIDLKIKQAELVRVSNEGLVKQKRKIQKQIDKADDDFRTAMQKQKMAELEIERLNRIVESNKMLRSELSKRVEVEEAKVFPEYVELEPMAADALVCPTCGQDLPEELKQKKIESFEADKKQHWEKYEAEKVAFEESRNKALERICEEGQACVEKINKTNEELKEAEKTLESAKAGKISANADKTKAMEELAALPEEVDLSENQEYESMCLEIRTKEEALRNMNTGADYRSQLRDEKAEWEEQLAEVNQKFALVDKSDEAKDRVAELEKQFKDKVQLIADQERVLMMCEEFQTAKDNYLTEEVNKHFKNVRFQLFRQQKNGGVDRVCDVYTKNGSPYGENTTSGAEKLIMGLEVINVLSEIIGVTAPVIIDNAEKVSAGNMPLLDTQMIMLSVSNDEDFKIEVDSE</sequence>
<feature type="coiled-coil region" evidence="1">
    <location>
        <begin position="289"/>
        <end position="316"/>
    </location>
</feature>
<reference evidence="2 3" key="1">
    <citation type="submission" date="2018-08" db="EMBL/GenBank/DDBJ databases">
        <title>A genome reference for cultivated species of the human gut microbiota.</title>
        <authorList>
            <person name="Zou Y."/>
            <person name="Xue W."/>
            <person name="Luo G."/>
        </authorList>
    </citation>
    <scope>NUCLEOTIDE SEQUENCE [LARGE SCALE GENOMIC DNA]</scope>
    <source>
        <strain evidence="2 3">AM35-14</strain>
    </source>
</reference>
<dbReference type="AlphaFoldDB" id="A0A414AHM3"/>
<proteinExistence type="predicted"/>
<dbReference type="EMBL" id="QSHZ01000051">
    <property type="protein sequence ID" value="RHC47858.1"/>
    <property type="molecule type" value="Genomic_DNA"/>
</dbReference>
<protein>
    <recommendedName>
        <fullName evidence="4">AAA family ATPase</fullName>
    </recommendedName>
</protein>
<evidence type="ECO:0000256" key="1">
    <source>
        <dbReference type="SAM" id="Coils"/>
    </source>
</evidence>
<evidence type="ECO:0000313" key="2">
    <source>
        <dbReference type="EMBL" id="RHC47858.1"/>
    </source>
</evidence>
<keyword evidence="1" id="KW-0175">Coiled coil</keyword>
<dbReference type="Gene3D" id="3.40.50.300">
    <property type="entry name" value="P-loop containing nucleotide triphosphate hydrolases"/>
    <property type="match status" value="1"/>
</dbReference>
<dbReference type="RefSeq" id="WP_119205893.1">
    <property type="nucleotide sequence ID" value="NZ_JANGCF010000007.1"/>
</dbReference>
<dbReference type="GO" id="GO:0016887">
    <property type="term" value="F:ATP hydrolysis activity"/>
    <property type="evidence" value="ECO:0007669"/>
    <property type="project" value="InterPro"/>
</dbReference>
<name>A0A414AHM3_9FIRM</name>
<dbReference type="InterPro" id="IPR027417">
    <property type="entry name" value="P-loop_NTPase"/>
</dbReference>
<dbReference type="Proteomes" id="UP000283975">
    <property type="component" value="Unassembled WGS sequence"/>
</dbReference>
<dbReference type="GO" id="GO:0006302">
    <property type="term" value="P:double-strand break repair"/>
    <property type="evidence" value="ECO:0007669"/>
    <property type="project" value="InterPro"/>
</dbReference>
<organism evidence="2 3">
    <name type="scientific">Enterocloster bolteae</name>
    <dbReference type="NCBI Taxonomy" id="208479"/>
    <lineage>
        <taxon>Bacteria</taxon>
        <taxon>Bacillati</taxon>
        <taxon>Bacillota</taxon>
        <taxon>Clostridia</taxon>
        <taxon>Lachnospirales</taxon>
        <taxon>Lachnospiraceae</taxon>
        <taxon>Enterocloster</taxon>
    </lineage>
</organism>
<evidence type="ECO:0008006" key="4">
    <source>
        <dbReference type="Google" id="ProtNLM"/>
    </source>
</evidence>
<gene>
    <name evidence="2" type="ORF">DW839_29415</name>
</gene>
<feature type="coiled-coil region" evidence="1">
    <location>
        <begin position="502"/>
        <end position="556"/>
    </location>
</feature>
<accession>A0A414AHM3</accession>